<protein>
    <submittedName>
        <fullName evidence="2">Uncharacterized protein</fullName>
    </submittedName>
</protein>
<keyword evidence="1" id="KW-0732">Signal</keyword>
<feature type="chain" id="PRO_5040459359" evidence="1">
    <location>
        <begin position="18"/>
        <end position="149"/>
    </location>
</feature>
<dbReference type="EMBL" id="OU893345">
    <property type="protein sequence ID" value="CAG9785809.1"/>
    <property type="molecule type" value="Genomic_DNA"/>
</dbReference>
<dbReference type="AlphaFoldDB" id="A0A9N9QYA3"/>
<name>A0A9N9QYA3_9NEOP</name>
<sequence length="149" mass="16262">MLLKLLICTIFVTLSGAKGNVEIDPLIYYILNGEYEDPNTPSESVEIQGQSLNGGLWKCGMCEDIGESKLIYSEASEGDDANNPNMEMKIEVTMIGMKCVIIRSNSSNIVKSVKGDCEGPSVTLTLSPNKLFVLDVYGHMDLNEDEGSM</sequence>
<keyword evidence="3" id="KW-1185">Reference proteome</keyword>
<accession>A0A9N9QYA3</accession>
<feature type="signal peptide" evidence="1">
    <location>
        <begin position="1"/>
        <end position="17"/>
    </location>
</feature>
<dbReference type="OrthoDB" id="7347330at2759"/>
<dbReference type="Proteomes" id="UP001153714">
    <property type="component" value="Chromosome 14"/>
</dbReference>
<organism evidence="2 3">
    <name type="scientific">Diatraea saccharalis</name>
    <name type="common">sugarcane borer</name>
    <dbReference type="NCBI Taxonomy" id="40085"/>
    <lineage>
        <taxon>Eukaryota</taxon>
        <taxon>Metazoa</taxon>
        <taxon>Ecdysozoa</taxon>
        <taxon>Arthropoda</taxon>
        <taxon>Hexapoda</taxon>
        <taxon>Insecta</taxon>
        <taxon>Pterygota</taxon>
        <taxon>Neoptera</taxon>
        <taxon>Endopterygota</taxon>
        <taxon>Lepidoptera</taxon>
        <taxon>Glossata</taxon>
        <taxon>Ditrysia</taxon>
        <taxon>Pyraloidea</taxon>
        <taxon>Crambidae</taxon>
        <taxon>Crambinae</taxon>
        <taxon>Diatraea</taxon>
    </lineage>
</organism>
<evidence type="ECO:0000256" key="1">
    <source>
        <dbReference type="SAM" id="SignalP"/>
    </source>
</evidence>
<gene>
    <name evidence="2" type="ORF">DIATSA_LOCUS3817</name>
</gene>
<evidence type="ECO:0000313" key="3">
    <source>
        <dbReference type="Proteomes" id="UP001153714"/>
    </source>
</evidence>
<evidence type="ECO:0000313" key="2">
    <source>
        <dbReference type="EMBL" id="CAG9785809.1"/>
    </source>
</evidence>
<reference evidence="2" key="2">
    <citation type="submission" date="2022-10" db="EMBL/GenBank/DDBJ databases">
        <authorList>
            <consortium name="ENA_rothamsted_submissions"/>
            <consortium name="culmorum"/>
            <person name="King R."/>
        </authorList>
    </citation>
    <scope>NUCLEOTIDE SEQUENCE</scope>
</reference>
<proteinExistence type="predicted"/>
<reference evidence="2" key="1">
    <citation type="submission" date="2021-12" db="EMBL/GenBank/DDBJ databases">
        <authorList>
            <person name="King R."/>
        </authorList>
    </citation>
    <scope>NUCLEOTIDE SEQUENCE</scope>
</reference>